<feature type="transmembrane region" description="Helical" evidence="1">
    <location>
        <begin position="361"/>
        <end position="380"/>
    </location>
</feature>
<dbReference type="SUPFAM" id="SSF103473">
    <property type="entry name" value="MFS general substrate transporter"/>
    <property type="match status" value="1"/>
</dbReference>
<dbReference type="Gene3D" id="1.20.1250.20">
    <property type="entry name" value="MFS general substrate transporter like domains"/>
    <property type="match status" value="1"/>
</dbReference>
<evidence type="ECO:0000313" key="3">
    <source>
        <dbReference type="Proteomes" id="UP000612899"/>
    </source>
</evidence>
<keyword evidence="1" id="KW-1133">Transmembrane helix</keyword>
<keyword evidence="1" id="KW-0812">Transmembrane</keyword>
<proteinExistence type="predicted"/>
<sequence length="390" mass="39192">MPAVLSVLFARRAFPVACSSLIARLPKGITPLGVVTVIHQTTGSYAVAGVIAAASAFGDALSTPAQGRLLDRYGRGRVLLPSAVLYALALSLLPILAMRHAPAAALFGCALLGGAGFPPISGSMKALWPRLVEKDTAIGTAYAAESLIQQLLLLIAPLLATALMVWVAPAAALWTAAAATLCGTTSFVFFAARINEGPTPPKHHGGSALGVPAIRVLLAATVVQGLIFGAMPVVLPGLAAHADAPTIGGLLLAAWISGGVIGSFRRTDAGFHQALARLSIALALPATVAAVTDGSPIPMAMTFATAGLFLTPVAAASYVFVDETAPQAHRTEAFAWLSTALAVGGSAGSALAGIAVDRLGAVTAVLLPMLAAGSATAIAARLRPAMGSAR</sequence>
<dbReference type="EMBL" id="BONY01000040">
    <property type="protein sequence ID" value="GIH07739.1"/>
    <property type="molecule type" value="Genomic_DNA"/>
</dbReference>
<feature type="transmembrane region" description="Helical" evidence="1">
    <location>
        <begin position="78"/>
        <end position="97"/>
    </location>
</feature>
<dbReference type="PANTHER" id="PTHR23542:SF1">
    <property type="entry name" value="MAJOR FACILITATOR SUPERFAMILY (MFS) PROFILE DOMAIN-CONTAINING PROTEIN"/>
    <property type="match status" value="1"/>
</dbReference>
<dbReference type="Pfam" id="PF07690">
    <property type="entry name" value="MFS_1"/>
    <property type="match status" value="1"/>
</dbReference>
<accession>A0A8J3QBI8</accession>
<protein>
    <submittedName>
        <fullName evidence="2">MFS transporter</fullName>
    </submittedName>
</protein>
<name>A0A8J3QBI8_9ACTN</name>
<feature type="transmembrane region" description="Helical" evidence="1">
    <location>
        <begin position="142"/>
        <end position="166"/>
    </location>
</feature>
<reference evidence="2" key="1">
    <citation type="submission" date="2021-01" db="EMBL/GenBank/DDBJ databases">
        <title>Whole genome shotgun sequence of Rhizocola hellebori NBRC 109834.</title>
        <authorList>
            <person name="Komaki H."/>
            <person name="Tamura T."/>
        </authorList>
    </citation>
    <scope>NUCLEOTIDE SEQUENCE</scope>
    <source>
        <strain evidence="2">NBRC 109834</strain>
    </source>
</reference>
<keyword evidence="1" id="KW-0472">Membrane</keyword>
<dbReference type="InterPro" id="IPR011701">
    <property type="entry name" value="MFS"/>
</dbReference>
<comment type="caution">
    <text evidence="2">The sequence shown here is derived from an EMBL/GenBank/DDBJ whole genome shotgun (WGS) entry which is preliminary data.</text>
</comment>
<evidence type="ECO:0000313" key="2">
    <source>
        <dbReference type="EMBL" id="GIH07739.1"/>
    </source>
</evidence>
<dbReference type="PANTHER" id="PTHR23542">
    <property type="match status" value="1"/>
</dbReference>
<feature type="transmembrane region" description="Helical" evidence="1">
    <location>
        <begin position="213"/>
        <end position="238"/>
    </location>
</feature>
<evidence type="ECO:0000256" key="1">
    <source>
        <dbReference type="SAM" id="Phobius"/>
    </source>
</evidence>
<dbReference type="InterPro" id="IPR036259">
    <property type="entry name" value="MFS_trans_sf"/>
</dbReference>
<dbReference type="RefSeq" id="WP_203911517.1">
    <property type="nucleotide sequence ID" value="NZ_BONY01000040.1"/>
</dbReference>
<dbReference type="AlphaFoldDB" id="A0A8J3QBI8"/>
<keyword evidence="3" id="KW-1185">Reference proteome</keyword>
<feature type="transmembrane region" description="Helical" evidence="1">
    <location>
        <begin position="103"/>
        <end position="121"/>
    </location>
</feature>
<gene>
    <name evidence="2" type="ORF">Rhe02_58060</name>
</gene>
<feature type="transmembrane region" description="Helical" evidence="1">
    <location>
        <begin position="333"/>
        <end position="355"/>
    </location>
</feature>
<dbReference type="GO" id="GO:0022857">
    <property type="term" value="F:transmembrane transporter activity"/>
    <property type="evidence" value="ECO:0007669"/>
    <property type="project" value="InterPro"/>
</dbReference>
<feature type="transmembrane region" description="Helical" evidence="1">
    <location>
        <begin position="244"/>
        <end position="262"/>
    </location>
</feature>
<feature type="transmembrane region" description="Helical" evidence="1">
    <location>
        <begin position="274"/>
        <end position="291"/>
    </location>
</feature>
<feature type="transmembrane region" description="Helical" evidence="1">
    <location>
        <begin position="297"/>
        <end position="321"/>
    </location>
</feature>
<feature type="transmembrane region" description="Helical" evidence="1">
    <location>
        <begin position="34"/>
        <end position="57"/>
    </location>
</feature>
<organism evidence="2 3">
    <name type="scientific">Rhizocola hellebori</name>
    <dbReference type="NCBI Taxonomy" id="1392758"/>
    <lineage>
        <taxon>Bacteria</taxon>
        <taxon>Bacillati</taxon>
        <taxon>Actinomycetota</taxon>
        <taxon>Actinomycetes</taxon>
        <taxon>Micromonosporales</taxon>
        <taxon>Micromonosporaceae</taxon>
        <taxon>Rhizocola</taxon>
    </lineage>
</organism>
<dbReference type="Proteomes" id="UP000612899">
    <property type="component" value="Unassembled WGS sequence"/>
</dbReference>
<feature type="transmembrane region" description="Helical" evidence="1">
    <location>
        <begin position="172"/>
        <end position="192"/>
    </location>
</feature>